<reference evidence="2" key="1">
    <citation type="journal article" date="2023" name="Mol. Phylogenet. Evol.">
        <title>Genome-scale phylogeny and comparative genomics of the fungal order Sordariales.</title>
        <authorList>
            <person name="Hensen N."/>
            <person name="Bonometti L."/>
            <person name="Westerberg I."/>
            <person name="Brannstrom I.O."/>
            <person name="Guillou S."/>
            <person name="Cros-Aarteil S."/>
            <person name="Calhoun S."/>
            <person name="Haridas S."/>
            <person name="Kuo A."/>
            <person name="Mondo S."/>
            <person name="Pangilinan J."/>
            <person name="Riley R."/>
            <person name="LaButti K."/>
            <person name="Andreopoulos B."/>
            <person name="Lipzen A."/>
            <person name="Chen C."/>
            <person name="Yan M."/>
            <person name="Daum C."/>
            <person name="Ng V."/>
            <person name="Clum A."/>
            <person name="Steindorff A."/>
            <person name="Ohm R.A."/>
            <person name="Martin F."/>
            <person name="Silar P."/>
            <person name="Natvig D.O."/>
            <person name="Lalanne C."/>
            <person name="Gautier V."/>
            <person name="Ament-Velasquez S.L."/>
            <person name="Kruys A."/>
            <person name="Hutchinson M.I."/>
            <person name="Powell A.J."/>
            <person name="Barry K."/>
            <person name="Miller A.N."/>
            <person name="Grigoriev I.V."/>
            <person name="Debuchy R."/>
            <person name="Gladieux P."/>
            <person name="Hiltunen Thoren M."/>
            <person name="Johannesson H."/>
        </authorList>
    </citation>
    <scope>NUCLEOTIDE SEQUENCE</scope>
    <source>
        <strain evidence="2">CBS 731.68</strain>
    </source>
</reference>
<dbReference type="RefSeq" id="XP_062646463.1">
    <property type="nucleotide sequence ID" value="XM_062787538.1"/>
</dbReference>
<sequence>MTDLSWPALAKLLKTDADLPVQPILRGDDRKCPFVAVNRNRRDGACRPCCLTVPRNSGRRTRVFLTKHGPSVVPSPPKQAMAQKFRDVRDGTPKHRKQIGTSKPGRIPLPYRERPGEPEKEAHGGRRVPLFKSLGPIKSGNRHPKGN</sequence>
<organism evidence="2 3">
    <name type="scientific">Parathielavia appendiculata</name>
    <dbReference type="NCBI Taxonomy" id="2587402"/>
    <lineage>
        <taxon>Eukaryota</taxon>
        <taxon>Fungi</taxon>
        <taxon>Dikarya</taxon>
        <taxon>Ascomycota</taxon>
        <taxon>Pezizomycotina</taxon>
        <taxon>Sordariomycetes</taxon>
        <taxon>Sordariomycetidae</taxon>
        <taxon>Sordariales</taxon>
        <taxon>Chaetomiaceae</taxon>
        <taxon>Parathielavia</taxon>
    </lineage>
</organism>
<protein>
    <submittedName>
        <fullName evidence="2">Uncharacterized protein</fullName>
    </submittedName>
</protein>
<dbReference type="Proteomes" id="UP001302602">
    <property type="component" value="Unassembled WGS sequence"/>
</dbReference>
<evidence type="ECO:0000313" key="3">
    <source>
        <dbReference type="Proteomes" id="UP001302602"/>
    </source>
</evidence>
<dbReference type="AlphaFoldDB" id="A0AAN6Z2L2"/>
<evidence type="ECO:0000313" key="2">
    <source>
        <dbReference type="EMBL" id="KAK4122692.1"/>
    </source>
</evidence>
<reference evidence="2" key="2">
    <citation type="submission" date="2023-05" db="EMBL/GenBank/DDBJ databases">
        <authorList>
            <consortium name="Lawrence Berkeley National Laboratory"/>
            <person name="Steindorff A."/>
            <person name="Hensen N."/>
            <person name="Bonometti L."/>
            <person name="Westerberg I."/>
            <person name="Brannstrom I.O."/>
            <person name="Guillou S."/>
            <person name="Cros-Aarteil S."/>
            <person name="Calhoun S."/>
            <person name="Haridas S."/>
            <person name="Kuo A."/>
            <person name="Mondo S."/>
            <person name="Pangilinan J."/>
            <person name="Riley R."/>
            <person name="Labutti K."/>
            <person name="Andreopoulos B."/>
            <person name="Lipzen A."/>
            <person name="Chen C."/>
            <person name="Yanf M."/>
            <person name="Daum C."/>
            <person name="Ng V."/>
            <person name="Clum A."/>
            <person name="Ohm R."/>
            <person name="Martin F."/>
            <person name="Silar P."/>
            <person name="Natvig D."/>
            <person name="Lalanne C."/>
            <person name="Gautier V."/>
            <person name="Ament-Velasquez S.L."/>
            <person name="Kruys A."/>
            <person name="Hutchinson M.I."/>
            <person name="Powell A.J."/>
            <person name="Barry K."/>
            <person name="Miller A.N."/>
            <person name="Grigoriev I.V."/>
            <person name="Debuchy R."/>
            <person name="Gladieux P."/>
            <person name="Thoren M.H."/>
            <person name="Johannesson H."/>
        </authorList>
    </citation>
    <scope>NUCLEOTIDE SEQUENCE</scope>
    <source>
        <strain evidence="2">CBS 731.68</strain>
    </source>
</reference>
<comment type="caution">
    <text evidence="2">The sequence shown here is derived from an EMBL/GenBank/DDBJ whole genome shotgun (WGS) entry which is preliminary data.</text>
</comment>
<proteinExistence type="predicted"/>
<accession>A0AAN6Z2L2</accession>
<dbReference type="EMBL" id="MU853230">
    <property type="protein sequence ID" value="KAK4122692.1"/>
    <property type="molecule type" value="Genomic_DNA"/>
</dbReference>
<feature type="region of interest" description="Disordered" evidence="1">
    <location>
        <begin position="88"/>
        <end position="147"/>
    </location>
</feature>
<feature type="compositionally biased region" description="Basic and acidic residues" evidence="1">
    <location>
        <begin position="111"/>
        <end position="124"/>
    </location>
</feature>
<dbReference type="GeneID" id="87824308"/>
<gene>
    <name evidence="2" type="ORF">N657DRAFT_475074</name>
</gene>
<name>A0AAN6Z2L2_9PEZI</name>
<evidence type="ECO:0000256" key="1">
    <source>
        <dbReference type="SAM" id="MobiDB-lite"/>
    </source>
</evidence>
<keyword evidence="3" id="KW-1185">Reference proteome</keyword>